<dbReference type="InterPro" id="IPR000073">
    <property type="entry name" value="AB_hydrolase_1"/>
</dbReference>
<dbReference type="RefSeq" id="WP_157023980.1">
    <property type="nucleotide sequence ID" value="NZ_WQLV01000013.1"/>
</dbReference>
<dbReference type="AlphaFoldDB" id="A0A6L6WKM3"/>
<dbReference type="GO" id="GO:0016787">
    <property type="term" value="F:hydrolase activity"/>
    <property type="evidence" value="ECO:0007669"/>
    <property type="project" value="UniProtKB-KW"/>
</dbReference>
<evidence type="ECO:0000259" key="2">
    <source>
        <dbReference type="Pfam" id="PF00561"/>
    </source>
</evidence>
<feature type="domain" description="AB hydrolase-1" evidence="2">
    <location>
        <begin position="27"/>
        <end position="278"/>
    </location>
</feature>
<protein>
    <submittedName>
        <fullName evidence="3">Alpha/beta fold hydrolase</fullName>
    </submittedName>
</protein>
<evidence type="ECO:0000256" key="1">
    <source>
        <dbReference type="ARBA" id="ARBA00022801"/>
    </source>
</evidence>
<evidence type="ECO:0000313" key="4">
    <source>
        <dbReference type="Proteomes" id="UP000478892"/>
    </source>
</evidence>
<dbReference type="EMBL" id="WQLV01000013">
    <property type="protein sequence ID" value="MVO17708.1"/>
    <property type="molecule type" value="Genomic_DNA"/>
</dbReference>
<accession>A0A6L6WKM3</accession>
<organism evidence="3 4">
    <name type="scientific">Parasedimentitalea huanghaiensis</name>
    <dbReference type="NCBI Taxonomy" id="2682100"/>
    <lineage>
        <taxon>Bacteria</taxon>
        <taxon>Pseudomonadati</taxon>
        <taxon>Pseudomonadota</taxon>
        <taxon>Alphaproteobacteria</taxon>
        <taxon>Rhodobacterales</taxon>
        <taxon>Paracoccaceae</taxon>
        <taxon>Parasedimentitalea</taxon>
    </lineage>
</organism>
<name>A0A6L6WKM3_9RHOB</name>
<dbReference type="InterPro" id="IPR000639">
    <property type="entry name" value="Epox_hydrolase-like"/>
</dbReference>
<comment type="caution">
    <text evidence="3">The sequence shown here is derived from an EMBL/GenBank/DDBJ whole genome shotgun (WGS) entry which is preliminary data.</text>
</comment>
<proteinExistence type="predicted"/>
<dbReference type="Pfam" id="PF00561">
    <property type="entry name" value="Abhydrolase_1"/>
    <property type="match status" value="1"/>
</dbReference>
<evidence type="ECO:0000313" key="3">
    <source>
        <dbReference type="EMBL" id="MVO17708.1"/>
    </source>
</evidence>
<dbReference type="InterPro" id="IPR029058">
    <property type="entry name" value="AB_hydrolase_fold"/>
</dbReference>
<gene>
    <name evidence="3" type="ORF">GO984_17980</name>
</gene>
<dbReference type="PRINTS" id="PR00412">
    <property type="entry name" value="EPOXHYDRLASE"/>
</dbReference>
<keyword evidence="4" id="KW-1185">Reference proteome</keyword>
<dbReference type="Proteomes" id="UP000478892">
    <property type="component" value="Unassembled WGS sequence"/>
</dbReference>
<dbReference type="PANTHER" id="PTHR43329">
    <property type="entry name" value="EPOXIDE HYDROLASE"/>
    <property type="match status" value="1"/>
</dbReference>
<reference evidence="3 4" key="1">
    <citation type="submission" date="2019-12" db="EMBL/GenBank/DDBJ databases">
        <authorList>
            <person name="Zhang Y.-J."/>
        </authorList>
    </citation>
    <scope>NUCLEOTIDE SEQUENCE [LARGE SCALE GENOMIC DNA]</scope>
    <source>
        <strain evidence="3 4">CY05</strain>
    </source>
</reference>
<dbReference type="SUPFAM" id="SSF53474">
    <property type="entry name" value="alpha/beta-Hydrolases"/>
    <property type="match status" value="1"/>
</dbReference>
<keyword evidence="1 3" id="KW-0378">Hydrolase</keyword>
<sequence length="301" mass="33160">MLDNFSDDIIELPSGINLRVRCAGNGPAILLLHGYPQTHVCWHKVAPLLIDAGFSVVLSDLRGYGDSDKPPSDDNHSPYSKRAMAADQAELMQHLGHETYFVAGHDRGARVAHRLARDFPDAVSAVSFLDIVPTEHMYAHTEQTFATGYYHWFFLIQPAPLPERLIGNEPGFYLTSKLSNWSKGNDSAFEGNAVAEYIRCFDAASIHATCEDYRAAASIDLEHDAHDQDTLLKMPVQALWGQKGLVAKLYNVPEVWQVYAENVVGEAMPCGHFLPEEAPEQTANALIGFFKSSDGSKAKGS</sequence>
<dbReference type="Gene3D" id="3.40.50.1820">
    <property type="entry name" value="alpha/beta hydrolase"/>
    <property type="match status" value="1"/>
</dbReference>